<dbReference type="AlphaFoldDB" id="A0A1G2FYH7"/>
<dbReference type="PANTHER" id="PTHR38471">
    <property type="entry name" value="FOUR HELIX BUNDLE PROTEIN"/>
    <property type="match status" value="1"/>
</dbReference>
<dbReference type="InterPro" id="IPR036583">
    <property type="entry name" value="23S_rRNA_IVS_sf"/>
</dbReference>
<reference evidence="1 2" key="1">
    <citation type="journal article" date="2016" name="Nat. Commun.">
        <title>Thousands of microbial genomes shed light on interconnected biogeochemical processes in an aquifer system.</title>
        <authorList>
            <person name="Anantharaman K."/>
            <person name="Brown C.T."/>
            <person name="Hug L.A."/>
            <person name="Sharon I."/>
            <person name="Castelle C.J."/>
            <person name="Probst A.J."/>
            <person name="Thomas B.C."/>
            <person name="Singh A."/>
            <person name="Wilkins M.J."/>
            <person name="Karaoz U."/>
            <person name="Brodie E.L."/>
            <person name="Williams K.H."/>
            <person name="Hubbard S.S."/>
            <person name="Banfield J.F."/>
        </authorList>
    </citation>
    <scope>NUCLEOTIDE SEQUENCE [LARGE SCALE GENOMIC DNA]</scope>
</reference>
<dbReference type="PANTHER" id="PTHR38471:SF2">
    <property type="entry name" value="FOUR HELIX BUNDLE PROTEIN"/>
    <property type="match status" value="1"/>
</dbReference>
<dbReference type="NCBIfam" id="TIGR02436">
    <property type="entry name" value="four helix bundle protein"/>
    <property type="match status" value="1"/>
</dbReference>
<evidence type="ECO:0000313" key="1">
    <source>
        <dbReference type="EMBL" id="OGZ42670.1"/>
    </source>
</evidence>
<dbReference type="Pfam" id="PF05635">
    <property type="entry name" value="23S_rRNA_IVP"/>
    <property type="match status" value="1"/>
</dbReference>
<dbReference type="EMBL" id="MHNI01000014">
    <property type="protein sequence ID" value="OGZ42670.1"/>
    <property type="molecule type" value="Genomic_DNA"/>
</dbReference>
<evidence type="ECO:0000313" key="2">
    <source>
        <dbReference type="Proteomes" id="UP000176700"/>
    </source>
</evidence>
<sequence length="128" mass="14374">MSNKVLNPNVKKQYDLAERTGLFGEHMIQFAKSLPDTPVARPLIAQIVRSGTSIGANYMEADGAESKKDFRHKIAIAKKEAKETMHWLRMIAAASTAHEDACKKLWQEAYELVLIFSAILLKNKKSDD</sequence>
<name>A0A1G2FYH7_9BACT</name>
<dbReference type="InterPro" id="IPR012657">
    <property type="entry name" value="23S_rRNA-intervening_sequence"/>
</dbReference>
<dbReference type="PIRSF" id="PIRSF035652">
    <property type="entry name" value="CHP02436"/>
    <property type="match status" value="1"/>
</dbReference>
<gene>
    <name evidence="1" type="ORF">A2W41_02900</name>
</gene>
<dbReference type="Gene3D" id="1.20.1440.60">
    <property type="entry name" value="23S rRNA-intervening sequence"/>
    <property type="match status" value="1"/>
</dbReference>
<comment type="caution">
    <text evidence="1">The sequence shown here is derived from an EMBL/GenBank/DDBJ whole genome shotgun (WGS) entry which is preliminary data.</text>
</comment>
<protein>
    <submittedName>
        <fullName evidence="1">Four helix bundle protein</fullName>
    </submittedName>
</protein>
<accession>A0A1G2FYH7</accession>
<proteinExistence type="predicted"/>
<dbReference type="SUPFAM" id="SSF158446">
    <property type="entry name" value="IVS-encoded protein-like"/>
    <property type="match status" value="1"/>
</dbReference>
<dbReference type="Proteomes" id="UP000176700">
    <property type="component" value="Unassembled WGS sequence"/>
</dbReference>
<organism evidence="1 2">
    <name type="scientific">Candidatus Ryanbacteria bacterium RIFCSPHIGHO2_01_45_13</name>
    <dbReference type="NCBI Taxonomy" id="1802112"/>
    <lineage>
        <taxon>Bacteria</taxon>
        <taxon>Candidatus Ryaniibacteriota</taxon>
    </lineage>
</organism>